<evidence type="ECO:0000256" key="2">
    <source>
        <dbReference type="ARBA" id="ARBA00023125"/>
    </source>
</evidence>
<evidence type="ECO:0000256" key="1">
    <source>
        <dbReference type="ARBA" id="ARBA00023015"/>
    </source>
</evidence>
<dbReference type="GO" id="GO:0003677">
    <property type="term" value="F:DNA binding"/>
    <property type="evidence" value="ECO:0007669"/>
    <property type="project" value="UniProtKB-KW"/>
</dbReference>
<accession>A0ABS4DXC5</accession>
<dbReference type="InterPro" id="IPR036388">
    <property type="entry name" value="WH-like_DNA-bd_sf"/>
</dbReference>
<dbReference type="Gene3D" id="1.10.10.10">
    <property type="entry name" value="Winged helix-like DNA-binding domain superfamily/Winged helix DNA-binding domain"/>
    <property type="match status" value="1"/>
</dbReference>
<dbReference type="SUPFAM" id="SSF46785">
    <property type="entry name" value="Winged helix' DNA-binding domain"/>
    <property type="match status" value="1"/>
</dbReference>
<comment type="caution">
    <text evidence="5">The sequence shown here is derived from an EMBL/GenBank/DDBJ whole genome shotgun (WGS) entry which is preliminary data.</text>
</comment>
<proteinExistence type="predicted"/>
<evidence type="ECO:0000259" key="4">
    <source>
        <dbReference type="PROSITE" id="PS50995"/>
    </source>
</evidence>
<keyword evidence="1" id="KW-0805">Transcription regulation</keyword>
<dbReference type="PANTHER" id="PTHR33164:SF64">
    <property type="entry name" value="TRANSCRIPTIONAL REGULATOR SLYA"/>
    <property type="match status" value="1"/>
</dbReference>
<organism evidence="5 6">
    <name type="scientific">Rhizobium halophytocola</name>
    <dbReference type="NCBI Taxonomy" id="735519"/>
    <lineage>
        <taxon>Bacteria</taxon>
        <taxon>Pseudomonadati</taxon>
        <taxon>Pseudomonadota</taxon>
        <taxon>Alphaproteobacteria</taxon>
        <taxon>Hyphomicrobiales</taxon>
        <taxon>Rhizobiaceae</taxon>
        <taxon>Rhizobium/Agrobacterium group</taxon>
        <taxon>Rhizobium</taxon>
    </lineage>
</organism>
<dbReference type="PROSITE" id="PS50995">
    <property type="entry name" value="HTH_MARR_2"/>
    <property type="match status" value="1"/>
</dbReference>
<gene>
    <name evidence="5" type="ORF">J2Z17_001785</name>
</gene>
<sequence length="155" mass="17414">MACATTPPSLGFLLNDISRLMSKRFEFRARDTGLTRAQWHALAYLKRNEGIHNAGLAELLAVEPISLTRVLDKLVERGLVERRAHPTDRRLKLMYLTDEARGLFSGMQGLAEETRAEAIEGFSAEERELLLSMLERVKTNMSRACQAQGLEEATP</sequence>
<dbReference type="Proteomes" id="UP000759443">
    <property type="component" value="Unassembled WGS sequence"/>
</dbReference>
<dbReference type="InterPro" id="IPR039422">
    <property type="entry name" value="MarR/SlyA-like"/>
</dbReference>
<name>A0ABS4DXC5_9HYPH</name>
<dbReference type="PRINTS" id="PR00598">
    <property type="entry name" value="HTHMARR"/>
</dbReference>
<keyword evidence="2 5" id="KW-0238">DNA-binding</keyword>
<dbReference type="InterPro" id="IPR023187">
    <property type="entry name" value="Tscrpt_reg_MarR-type_CS"/>
</dbReference>
<keyword evidence="3" id="KW-0804">Transcription</keyword>
<dbReference type="EMBL" id="JAGGJU010000004">
    <property type="protein sequence ID" value="MBP1850351.1"/>
    <property type="molecule type" value="Genomic_DNA"/>
</dbReference>
<evidence type="ECO:0000256" key="3">
    <source>
        <dbReference type="ARBA" id="ARBA00023163"/>
    </source>
</evidence>
<keyword evidence="6" id="KW-1185">Reference proteome</keyword>
<reference evidence="5 6" key="1">
    <citation type="submission" date="2021-03" db="EMBL/GenBank/DDBJ databases">
        <title>Genomic Encyclopedia of Type Strains, Phase IV (KMG-IV): sequencing the most valuable type-strain genomes for metagenomic binning, comparative biology and taxonomic classification.</title>
        <authorList>
            <person name="Goeker M."/>
        </authorList>
    </citation>
    <scope>NUCLEOTIDE SEQUENCE [LARGE SCALE GENOMIC DNA]</scope>
    <source>
        <strain evidence="5 6">DSM 21600</strain>
    </source>
</reference>
<protein>
    <submittedName>
        <fullName evidence="5">DNA-binding MarR family transcriptional regulator</fullName>
    </submittedName>
</protein>
<dbReference type="SMART" id="SM00347">
    <property type="entry name" value="HTH_MARR"/>
    <property type="match status" value="1"/>
</dbReference>
<dbReference type="InterPro" id="IPR036390">
    <property type="entry name" value="WH_DNA-bd_sf"/>
</dbReference>
<dbReference type="InterPro" id="IPR000835">
    <property type="entry name" value="HTH_MarR-typ"/>
</dbReference>
<evidence type="ECO:0000313" key="5">
    <source>
        <dbReference type="EMBL" id="MBP1850351.1"/>
    </source>
</evidence>
<dbReference type="PROSITE" id="PS01117">
    <property type="entry name" value="HTH_MARR_1"/>
    <property type="match status" value="1"/>
</dbReference>
<evidence type="ECO:0000313" key="6">
    <source>
        <dbReference type="Proteomes" id="UP000759443"/>
    </source>
</evidence>
<dbReference type="Pfam" id="PF01047">
    <property type="entry name" value="MarR"/>
    <property type="match status" value="1"/>
</dbReference>
<feature type="domain" description="HTH marR-type" evidence="4">
    <location>
        <begin position="7"/>
        <end position="139"/>
    </location>
</feature>
<dbReference type="PANTHER" id="PTHR33164">
    <property type="entry name" value="TRANSCRIPTIONAL REGULATOR, MARR FAMILY"/>
    <property type="match status" value="1"/>
</dbReference>